<reference evidence="5" key="1">
    <citation type="submission" date="2016-10" db="EMBL/GenBank/DDBJ databases">
        <authorList>
            <person name="Varghese N."/>
        </authorList>
    </citation>
    <scope>NUCLEOTIDE SEQUENCE [LARGE SCALE GENOMIC DNA]</scope>
    <source>
        <strain evidence="5">DSM 20406</strain>
    </source>
</reference>
<dbReference type="RefSeq" id="WP_238591235.1">
    <property type="nucleotide sequence ID" value="NZ_FNYK01000013.1"/>
</dbReference>
<evidence type="ECO:0000259" key="3">
    <source>
        <dbReference type="Pfam" id="PF12850"/>
    </source>
</evidence>
<dbReference type="Gene3D" id="3.60.21.10">
    <property type="match status" value="1"/>
</dbReference>
<accession>A0A1H6S759</accession>
<dbReference type="Pfam" id="PF12850">
    <property type="entry name" value="Metallophos_2"/>
    <property type="match status" value="1"/>
</dbReference>
<keyword evidence="2" id="KW-0479">Metal-binding</keyword>
<dbReference type="EC" id="3.1.4.-" evidence="2"/>
<evidence type="ECO:0000313" key="5">
    <source>
        <dbReference type="Proteomes" id="UP000183028"/>
    </source>
</evidence>
<dbReference type="InterPro" id="IPR024654">
    <property type="entry name" value="Calcineurin-like_PHP_lpxH"/>
</dbReference>
<name>A0A1H6S759_9FIRM</name>
<proteinExistence type="inferred from homology"/>
<sequence length="183" mass="21095">MMKLMMISDIHGDYSSLKKVMDVYDQGDFDKLVILGDILYHGPRNDLPEGYAPKKCIPLLNAHKHDILAVRGNCDAEVDQMVLEFPMRADYLEMYVDGHRFYLTHGHLYNETNFPHLNAGDVYCYGHFHIPVLEKESDYFKVNPNSISLPKKGIQSFIVYEDETFKLYSLENELLDTLNIAGN</sequence>
<dbReference type="NCBIfam" id="NF006988">
    <property type="entry name" value="PRK09453.1"/>
    <property type="match status" value="1"/>
</dbReference>
<dbReference type="SUPFAM" id="SSF56300">
    <property type="entry name" value="Metallo-dependent phosphatases"/>
    <property type="match status" value="1"/>
</dbReference>
<dbReference type="EMBL" id="FNYK01000013">
    <property type="protein sequence ID" value="SEI62566.1"/>
    <property type="molecule type" value="Genomic_DNA"/>
</dbReference>
<dbReference type="AlphaFoldDB" id="A0A1H6S759"/>
<dbReference type="NCBIfam" id="TIGR00040">
    <property type="entry name" value="yfcE"/>
    <property type="match status" value="1"/>
</dbReference>
<evidence type="ECO:0000256" key="1">
    <source>
        <dbReference type="ARBA" id="ARBA00008950"/>
    </source>
</evidence>
<dbReference type="InterPro" id="IPR000979">
    <property type="entry name" value="Phosphodiesterase_MJ0936/Vps29"/>
</dbReference>
<keyword evidence="5" id="KW-1185">Reference proteome</keyword>
<dbReference type="GO" id="GO:0046872">
    <property type="term" value="F:metal ion binding"/>
    <property type="evidence" value="ECO:0007669"/>
    <property type="project" value="UniProtKB-KW"/>
</dbReference>
<comment type="similarity">
    <text evidence="1 2">Belongs to the metallophosphoesterase superfamily. YfcE family.</text>
</comment>
<dbReference type="STRING" id="322505.SAMN04487836_11224"/>
<organism evidence="4 5">
    <name type="scientific">Sharpea azabuensis</name>
    <dbReference type="NCBI Taxonomy" id="322505"/>
    <lineage>
        <taxon>Bacteria</taxon>
        <taxon>Bacillati</taxon>
        <taxon>Bacillota</taxon>
        <taxon>Erysipelotrichia</taxon>
        <taxon>Erysipelotrichales</taxon>
        <taxon>Coprobacillaceae</taxon>
        <taxon>Sharpea</taxon>
    </lineage>
</organism>
<feature type="domain" description="Calcineurin-like phosphoesterase" evidence="3">
    <location>
        <begin position="2"/>
        <end position="161"/>
    </location>
</feature>
<dbReference type="InterPro" id="IPR029052">
    <property type="entry name" value="Metallo-depent_PP-like"/>
</dbReference>
<gene>
    <name evidence="4" type="ORF">SAMN04487834_10138</name>
</gene>
<evidence type="ECO:0000313" key="4">
    <source>
        <dbReference type="EMBL" id="SEI62566.1"/>
    </source>
</evidence>
<dbReference type="GO" id="GO:0016787">
    <property type="term" value="F:hydrolase activity"/>
    <property type="evidence" value="ECO:0007669"/>
    <property type="project" value="UniProtKB-UniRule"/>
</dbReference>
<evidence type="ECO:0000256" key="2">
    <source>
        <dbReference type="RuleBase" id="RU362039"/>
    </source>
</evidence>
<dbReference type="eggNOG" id="COG0622">
    <property type="taxonomic scope" value="Bacteria"/>
</dbReference>
<dbReference type="Proteomes" id="UP000183028">
    <property type="component" value="Unassembled WGS sequence"/>
</dbReference>
<protein>
    <recommendedName>
        <fullName evidence="2">Phosphoesterase</fullName>
        <ecNumber evidence="2">3.1.4.-</ecNumber>
    </recommendedName>
</protein>
<comment type="cofactor">
    <cofactor evidence="2">
        <name>a divalent metal cation</name>
        <dbReference type="ChEBI" id="CHEBI:60240"/>
    </cofactor>
</comment>